<dbReference type="PANTHER" id="PTHR30451">
    <property type="entry name" value="OUTER MEMBRANE USHER PROTEIN"/>
    <property type="match status" value="1"/>
</dbReference>
<dbReference type="EMBL" id="SERV01000074">
    <property type="protein sequence ID" value="RYL75106.1"/>
    <property type="molecule type" value="Genomic_DNA"/>
</dbReference>
<organism evidence="1 2">
    <name type="scientific">Escherichia coli</name>
    <dbReference type="NCBI Taxonomy" id="562"/>
    <lineage>
        <taxon>Bacteria</taxon>
        <taxon>Pseudomonadati</taxon>
        <taxon>Pseudomonadota</taxon>
        <taxon>Gammaproteobacteria</taxon>
        <taxon>Enterobacterales</taxon>
        <taxon>Enterobacteriaceae</taxon>
        <taxon>Escherichia</taxon>
    </lineage>
</organism>
<dbReference type="Pfam" id="PF00577">
    <property type="entry name" value="Usher"/>
    <property type="match status" value="1"/>
</dbReference>
<evidence type="ECO:0000313" key="2">
    <source>
        <dbReference type="Proteomes" id="UP000291778"/>
    </source>
</evidence>
<sequence length="199" mass="22644">TRANARLPDESRHDGQSYRFLYNKSLTETGTNIQLIGYRYSTRGYFSFADTAWKKMSGYSVLTQDGVIQIQPKYTDYYNLAYNKRGRVQVSISQQTGESSTLYLSGSHQSYWGTDRTDRQLNAGFNSSVNDISWSLNYSLSRNAWQHETDRILSFDVSIPFSHWMRSDSTSAWRNASARYSQTLEAHGQAASTAGLYGT</sequence>
<dbReference type="Proteomes" id="UP000291778">
    <property type="component" value="Unassembled WGS sequence"/>
</dbReference>
<dbReference type="PANTHER" id="PTHR30451:SF21">
    <property type="entry name" value="FIMBRIAL USHER DOMAIN-CONTAINING PROTEIN YDET-RELATED"/>
    <property type="match status" value="1"/>
</dbReference>
<comment type="caution">
    <text evidence="1">The sequence shown here is derived from an EMBL/GenBank/DDBJ whole genome shotgun (WGS) entry which is preliminary data.</text>
</comment>
<dbReference type="InterPro" id="IPR000015">
    <property type="entry name" value="Fimb_usher"/>
</dbReference>
<accession>A0A4Q4HXJ7</accession>
<dbReference type="GO" id="GO:0015473">
    <property type="term" value="F:fimbrial usher porin activity"/>
    <property type="evidence" value="ECO:0007669"/>
    <property type="project" value="InterPro"/>
</dbReference>
<protein>
    <submittedName>
        <fullName evidence="1">Fimbrial protein</fullName>
    </submittedName>
</protein>
<name>A0A4Q4HXJ7_ECOLX</name>
<feature type="non-terminal residue" evidence="1">
    <location>
        <position position="199"/>
    </location>
</feature>
<proteinExistence type="predicted"/>
<dbReference type="RefSeq" id="WP_165355272.1">
    <property type="nucleotide sequence ID" value="NZ_CAJSIK010000064.1"/>
</dbReference>
<dbReference type="GO" id="GO:0009297">
    <property type="term" value="P:pilus assembly"/>
    <property type="evidence" value="ECO:0007669"/>
    <property type="project" value="InterPro"/>
</dbReference>
<dbReference type="GO" id="GO:0009279">
    <property type="term" value="C:cell outer membrane"/>
    <property type="evidence" value="ECO:0007669"/>
    <property type="project" value="TreeGrafter"/>
</dbReference>
<evidence type="ECO:0000313" key="1">
    <source>
        <dbReference type="EMBL" id="RYL75106.1"/>
    </source>
</evidence>
<gene>
    <name evidence="1" type="ORF">EWK56_27175</name>
</gene>
<feature type="non-terminal residue" evidence="1">
    <location>
        <position position="1"/>
    </location>
</feature>
<dbReference type="AlphaFoldDB" id="A0A4Q4HXJ7"/>
<reference evidence="1 2" key="1">
    <citation type="submission" date="2019-02" db="EMBL/GenBank/DDBJ databases">
        <authorList>
            <person name="Slukin P."/>
            <person name="Fursova N."/>
            <person name="Ermolenko Z."/>
            <person name="Mayskaya N."/>
            <person name="Kislichkina A."/>
            <person name="Mukhina T."/>
            <person name="Sizova A."/>
            <person name="Bogun A."/>
        </authorList>
    </citation>
    <scope>NUCLEOTIDE SEQUENCE [LARGE SCALE GENOMIC DNA]</scope>
    <source>
        <strain evidence="2">SCPM-O-B-8431(U15)</strain>
    </source>
</reference>